<dbReference type="Proteomes" id="UP000008315">
    <property type="component" value="Chromosome"/>
</dbReference>
<dbReference type="HOGENOM" id="CLU_2700484_0_0_6"/>
<organism evidence="1 2">
    <name type="scientific">Methylotuvimicrobium alcaliphilum (strain DSM 19304 / NCIMB 14124 / VKM B-2133 / 20Z)</name>
    <name type="common">Methylomicrobium alcaliphilum</name>
    <dbReference type="NCBI Taxonomy" id="1091494"/>
    <lineage>
        <taxon>Bacteria</taxon>
        <taxon>Pseudomonadati</taxon>
        <taxon>Pseudomonadota</taxon>
        <taxon>Gammaproteobacteria</taxon>
        <taxon>Methylococcales</taxon>
        <taxon>Methylococcaceae</taxon>
        <taxon>Methylotuvimicrobium</taxon>
    </lineage>
</organism>
<name>G4SW14_META2</name>
<dbReference type="RefSeq" id="WP_014146744.1">
    <property type="nucleotide sequence ID" value="NC_016112.1"/>
</dbReference>
<dbReference type="EMBL" id="FO082060">
    <property type="protein sequence ID" value="CCE21935.1"/>
    <property type="molecule type" value="Genomic_DNA"/>
</dbReference>
<sequence length="73" mass="8007">MTCRGAKAFVNYLNNITYGGSNQWRLPSTGNNPQTGFNQTDSELGQLFYSELGGLKSSPILDTNTFINEQALT</sequence>
<reference evidence="2" key="1">
    <citation type="journal article" date="2012" name="J. Bacteriol.">
        <title>Genome sequence of the haloalkaliphilic methanotrophic bacterium Methylomicrobium alcaliphilum 20Z.</title>
        <authorList>
            <person name="Vuilleumier S."/>
            <person name="Khmelenina V.N."/>
            <person name="Bringel F."/>
            <person name="Reshetnikov A.S."/>
            <person name="Lajus A."/>
            <person name="Mangenot S."/>
            <person name="Rouy Z."/>
            <person name="Op den Camp H.J."/>
            <person name="Jetten M.S."/>
            <person name="Dispirito A.A."/>
            <person name="Dunfield P."/>
            <person name="Klotz M.G."/>
            <person name="Semrau J.D."/>
            <person name="Stein L.Y."/>
            <person name="Barbe V."/>
            <person name="Medigue C."/>
            <person name="Trotsenko Y.A."/>
            <person name="Kalyuzhnaya M.G."/>
        </authorList>
    </citation>
    <scope>NUCLEOTIDE SEQUENCE [LARGE SCALE GENOMIC DNA]</scope>
    <source>
        <strain evidence="2">DSM 19304 / NCIMB 14124 / VKM B-2133 / 20Z</strain>
    </source>
</reference>
<gene>
    <name evidence="1" type="ordered locus">MEALZ_0235</name>
</gene>
<dbReference type="KEGG" id="mah:MEALZ_0235"/>
<dbReference type="PATRIC" id="fig|271065.3.peg.244"/>
<protein>
    <recommendedName>
        <fullName evidence="3">DUF1566 domain-containing protein</fullName>
    </recommendedName>
</protein>
<dbReference type="AlphaFoldDB" id="G4SW14"/>
<evidence type="ECO:0008006" key="3">
    <source>
        <dbReference type="Google" id="ProtNLM"/>
    </source>
</evidence>
<proteinExistence type="predicted"/>
<evidence type="ECO:0000313" key="1">
    <source>
        <dbReference type="EMBL" id="CCE21935.1"/>
    </source>
</evidence>
<evidence type="ECO:0000313" key="2">
    <source>
        <dbReference type="Proteomes" id="UP000008315"/>
    </source>
</evidence>
<accession>G4SW14</accession>
<keyword evidence="2" id="KW-1185">Reference proteome</keyword>